<comment type="caution">
    <text evidence="2">The sequence shown here is derived from an EMBL/GenBank/DDBJ whole genome shotgun (WGS) entry which is preliminary data.</text>
</comment>
<protein>
    <submittedName>
        <fullName evidence="2">Uncharacterized protein</fullName>
    </submittedName>
</protein>
<name>A0A923NKR6_9FIRM</name>
<gene>
    <name evidence="2" type="ORF">H9L42_08580</name>
</gene>
<reference evidence="2" key="1">
    <citation type="submission" date="2020-08" db="EMBL/GenBank/DDBJ databases">
        <title>Genome public.</title>
        <authorList>
            <person name="Liu C."/>
            <person name="Sun Q."/>
        </authorList>
    </citation>
    <scope>NUCLEOTIDE SEQUENCE</scope>
    <source>
        <strain evidence="2">BX12</strain>
    </source>
</reference>
<dbReference type="Proteomes" id="UP000602647">
    <property type="component" value="Unassembled WGS sequence"/>
</dbReference>
<feature type="signal peptide" evidence="1">
    <location>
        <begin position="1"/>
        <end position="25"/>
    </location>
</feature>
<keyword evidence="3" id="KW-1185">Reference proteome</keyword>
<dbReference type="AlphaFoldDB" id="A0A923NKR6"/>
<sequence length="101" mass="11962">MFTRRYKKILICAALLLLITAAVFSAASLSRKIDQDRQSLVENTIRNYAVQCYALEGFYPETLQYLEDNYTLELNRKQYVYHYRFIGSNMMPEISVFEKEK</sequence>
<proteinExistence type="predicted"/>
<dbReference type="EMBL" id="JACRYT010000007">
    <property type="protein sequence ID" value="MBC6679882.1"/>
    <property type="molecule type" value="Genomic_DNA"/>
</dbReference>
<evidence type="ECO:0000313" key="2">
    <source>
        <dbReference type="EMBL" id="MBC6679882.1"/>
    </source>
</evidence>
<organism evidence="2 3">
    <name type="scientific">Zhenpiania hominis</name>
    <dbReference type="NCBI Taxonomy" id="2763644"/>
    <lineage>
        <taxon>Bacteria</taxon>
        <taxon>Bacillati</taxon>
        <taxon>Bacillota</taxon>
        <taxon>Clostridia</taxon>
        <taxon>Peptostreptococcales</taxon>
        <taxon>Anaerovoracaceae</taxon>
        <taxon>Zhenpiania</taxon>
    </lineage>
</organism>
<evidence type="ECO:0000313" key="3">
    <source>
        <dbReference type="Proteomes" id="UP000602647"/>
    </source>
</evidence>
<feature type="chain" id="PRO_5038885312" evidence="1">
    <location>
        <begin position="26"/>
        <end position="101"/>
    </location>
</feature>
<keyword evidence="1" id="KW-0732">Signal</keyword>
<evidence type="ECO:0000256" key="1">
    <source>
        <dbReference type="SAM" id="SignalP"/>
    </source>
</evidence>
<dbReference type="RefSeq" id="WP_187302981.1">
    <property type="nucleotide sequence ID" value="NZ_JACRYT010000007.1"/>
</dbReference>
<accession>A0A923NKR6</accession>